<dbReference type="EMBL" id="CAJNIZ010010521">
    <property type="protein sequence ID" value="CAE7302084.1"/>
    <property type="molecule type" value="Genomic_DNA"/>
</dbReference>
<sequence>SPGPNSNASTSTGGGSDSGGSSDSASSRFSEMKAEGLPMHDLYNGSLRRFSLSEDDEESCAQQELSSIEAEFAANWAEEQPDDPPQDSKCESWSFDQGARRKDDGNALGQYWLPLPLLLEYLTVPEIKSWRVTSWQAKDPEALVQHIADLGNLQRPSAILDFQNTADAFHSAVSFAKVRASALSQISWFCGTPEQYKVFYCQLWTMAQSSSRFRHFPEPAAKLLVAALLRDILEHCRSHDMEVCNAGLYAARDFIGVCAAHLQEAAARVILGLMEQNLHSPASTWGWAQQMSAISCLSRACNALNTVQQQRCMALLASMTEHEVDWRRQMTIISEIQVFWKAVADPWSTYAATAKQLEQMERSVAVHPYVRSKLDELL</sequence>
<dbReference type="AlphaFoldDB" id="A0A812N744"/>
<comment type="caution">
    <text evidence="2">The sequence shown here is derived from an EMBL/GenBank/DDBJ whole genome shotgun (WGS) entry which is preliminary data.</text>
</comment>
<gene>
    <name evidence="2" type="ORF">SPIL2461_LOCUS6819</name>
</gene>
<reference evidence="2" key="1">
    <citation type="submission" date="2021-02" db="EMBL/GenBank/DDBJ databases">
        <authorList>
            <person name="Dougan E. K."/>
            <person name="Rhodes N."/>
            <person name="Thang M."/>
            <person name="Chan C."/>
        </authorList>
    </citation>
    <scope>NUCLEOTIDE SEQUENCE</scope>
</reference>
<feature type="region of interest" description="Disordered" evidence="1">
    <location>
        <begin position="1"/>
        <end position="37"/>
    </location>
</feature>
<evidence type="ECO:0000313" key="3">
    <source>
        <dbReference type="Proteomes" id="UP000649617"/>
    </source>
</evidence>
<keyword evidence="3" id="KW-1185">Reference proteome</keyword>
<organism evidence="2 3">
    <name type="scientific">Symbiodinium pilosum</name>
    <name type="common">Dinoflagellate</name>
    <dbReference type="NCBI Taxonomy" id="2952"/>
    <lineage>
        <taxon>Eukaryota</taxon>
        <taxon>Sar</taxon>
        <taxon>Alveolata</taxon>
        <taxon>Dinophyceae</taxon>
        <taxon>Suessiales</taxon>
        <taxon>Symbiodiniaceae</taxon>
        <taxon>Symbiodinium</taxon>
    </lineage>
</organism>
<accession>A0A812N744</accession>
<dbReference type="Proteomes" id="UP000649617">
    <property type="component" value="Unassembled WGS sequence"/>
</dbReference>
<name>A0A812N744_SYMPI</name>
<proteinExistence type="predicted"/>
<dbReference type="OrthoDB" id="10618831at2759"/>
<evidence type="ECO:0000256" key="1">
    <source>
        <dbReference type="SAM" id="MobiDB-lite"/>
    </source>
</evidence>
<evidence type="ECO:0000313" key="2">
    <source>
        <dbReference type="EMBL" id="CAE7302084.1"/>
    </source>
</evidence>
<feature type="non-terminal residue" evidence="2">
    <location>
        <position position="378"/>
    </location>
</feature>
<feature type="compositionally biased region" description="Low complexity" evidence="1">
    <location>
        <begin position="1"/>
        <end position="11"/>
    </location>
</feature>
<protein>
    <submittedName>
        <fullName evidence="2">Uncharacterized protein</fullName>
    </submittedName>
</protein>